<sequence>MHKINKDKKMITISRRSGFTLFACDNGISSTVFEKNGYVYKITTRNSVQRAQSDYDYLVHTFTQAGWGDKLQSSVISACTYERKKYTCVKQKIIVGTTFARMGKQAVMDYLKKHPRERQFLHFMIDLFIARITAKLLYPDSVGNPHDQSMWNSINMIIEEKRGIVLCDVGLSPREKTLQENGLQFYESDNVKHYNSKMNEALQYLKGIE</sequence>
<organism evidence="1 2">
    <name type="scientific">Candidatus Berkelbacteria bacterium CG10_big_fil_rev_8_21_14_0_10_43_14</name>
    <dbReference type="NCBI Taxonomy" id="1974515"/>
    <lineage>
        <taxon>Bacteria</taxon>
        <taxon>Candidatus Berkelbacteria</taxon>
    </lineage>
</organism>
<dbReference type="CDD" id="cd00133">
    <property type="entry name" value="PTS_IIB"/>
    <property type="match status" value="1"/>
</dbReference>
<dbReference type="Proteomes" id="UP000231162">
    <property type="component" value="Unassembled WGS sequence"/>
</dbReference>
<evidence type="ECO:0000313" key="1">
    <source>
        <dbReference type="EMBL" id="PIS06945.1"/>
    </source>
</evidence>
<dbReference type="AlphaFoldDB" id="A0A2M6R8S5"/>
<comment type="caution">
    <text evidence="1">The sequence shown here is derived from an EMBL/GenBank/DDBJ whole genome shotgun (WGS) entry which is preliminary data.</text>
</comment>
<dbReference type="EMBL" id="PEZX01000028">
    <property type="protein sequence ID" value="PIS06945.1"/>
    <property type="molecule type" value="Genomic_DNA"/>
</dbReference>
<gene>
    <name evidence="1" type="ORF">COT79_01910</name>
</gene>
<protein>
    <submittedName>
        <fullName evidence="1">Uncharacterized protein</fullName>
    </submittedName>
</protein>
<evidence type="ECO:0000313" key="2">
    <source>
        <dbReference type="Proteomes" id="UP000231162"/>
    </source>
</evidence>
<proteinExistence type="predicted"/>
<name>A0A2M6R8S5_9BACT</name>
<reference evidence="2" key="1">
    <citation type="submission" date="2017-09" db="EMBL/GenBank/DDBJ databases">
        <title>Depth-based differentiation of microbial function through sediment-hosted aquifers and enrichment of novel symbionts in the deep terrestrial subsurface.</title>
        <authorList>
            <person name="Probst A.J."/>
            <person name="Ladd B."/>
            <person name="Jarett J.K."/>
            <person name="Geller-Mcgrath D.E."/>
            <person name="Sieber C.M.K."/>
            <person name="Emerson J.B."/>
            <person name="Anantharaman K."/>
            <person name="Thomas B.C."/>
            <person name="Malmstrom R."/>
            <person name="Stieglmeier M."/>
            <person name="Klingl A."/>
            <person name="Woyke T."/>
            <person name="Ryan C.M."/>
            <person name="Banfield J.F."/>
        </authorList>
    </citation>
    <scope>NUCLEOTIDE SEQUENCE [LARGE SCALE GENOMIC DNA]</scope>
</reference>
<accession>A0A2M6R8S5</accession>